<dbReference type="Pfam" id="PF00155">
    <property type="entry name" value="Aminotran_1_2"/>
    <property type="match status" value="1"/>
</dbReference>
<evidence type="ECO:0000256" key="6">
    <source>
        <dbReference type="ARBA" id="ARBA00049185"/>
    </source>
</evidence>
<gene>
    <name evidence="9" type="ORF">FKG95_13345</name>
</gene>
<dbReference type="AlphaFoldDB" id="A0A545TRE0"/>
<keyword evidence="3 7" id="KW-0032">Aminotransferase</keyword>
<evidence type="ECO:0000256" key="2">
    <source>
        <dbReference type="ARBA" id="ARBA00007441"/>
    </source>
</evidence>
<evidence type="ECO:0000256" key="3">
    <source>
        <dbReference type="ARBA" id="ARBA00022576"/>
    </source>
</evidence>
<comment type="caution">
    <text evidence="9">The sequence shown here is derived from an EMBL/GenBank/DDBJ whole genome shotgun (WGS) entry which is preliminary data.</text>
</comment>
<dbReference type="EC" id="2.6.1.-" evidence="7"/>
<dbReference type="OrthoDB" id="9763453at2"/>
<evidence type="ECO:0000259" key="8">
    <source>
        <dbReference type="Pfam" id="PF00155"/>
    </source>
</evidence>
<comment type="cofactor">
    <cofactor evidence="1 7">
        <name>pyridoxal 5'-phosphate</name>
        <dbReference type="ChEBI" id="CHEBI:597326"/>
    </cofactor>
</comment>
<name>A0A545TRE0_9PROT</name>
<dbReference type="EMBL" id="VHSH01000004">
    <property type="protein sequence ID" value="TQV79691.1"/>
    <property type="molecule type" value="Genomic_DNA"/>
</dbReference>
<accession>A0A545TRE0</accession>
<protein>
    <recommendedName>
        <fullName evidence="7">Aminotransferase</fullName>
        <ecNumber evidence="7">2.6.1.-</ecNumber>
    </recommendedName>
</protein>
<sequence length="390" mass="42845">MPFPAPIQPQIAGLESSKIVELWQMGFGVENLIPLWVGEGNEPTPEFICDAANDALKSGICFYSQKRGLPELRQELAGYMARTFDIPLDQERVTVTTAGMNGIMLMAQTVAGPGDNVVCVTPGWPNVMGAIEIMGAEARQVSLDQRDDGGFTLDLERLFANCDEHTKALFIVSPSNPTGWMITEEEQREVLAFCRKRGIWLIADEVYHRFVYEQEVGNSFLQIADPEDALVVVNSFSKAWAMTGWRMGWLTHPASLGPVLDNLIEFNTSGTQGFLQHGCIAALRGGEPFVKQTVERCRQGRDLVFQRLSAVPRVRATSPKGAFYFFFAVEGMTDSLNAAKKILHETGVGLAPGSAFGKGGEGNFRLCYAGTLDRLSEAMDRLIPILGEDL</sequence>
<feature type="domain" description="Aminotransferase class I/classII large" evidence="8">
    <location>
        <begin position="38"/>
        <end position="382"/>
    </location>
</feature>
<comment type="similarity">
    <text evidence="2 7">Belongs to the class-I pyridoxal-phosphate-dependent aminotransferase family.</text>
</comment>
<comment type="catalytic activity">
    <reaction evidence="6">
        <text>L-aspartate + 2-oxoglutarate = oxaloacetate + L-glutamate</text>
        <dbReference type="Rhea" id="RHEA:21824"/>
        <dbReference type="ChEBI" id="CHEBI:16452"/>
        <dbReference type="ChEBI" id="CHEBI:16810"/>
        <dbReference type="ChEBI" id="CHEBI:29985"/>
        <dbReference type="ChEBI" id="CHEBI:29991"/>
        <dbReference type="EC" id="2.6.1.1"/>
    </reaction>
</comment>
<keyword evidence="5" id="KW-0663">Pyridoxal phosphate</keyword>
<dbReference type="InterPro" id="IPR050596">
    <property type="entry name" value="AspAT/PAT-like"/>
</dbReference>
<dbReference type="GO" id="GO:0006520">
    <property type="term" value="P:amino acid metabolic process"/>
    <property type="evidence" value="ECO:0007669"/>
    <property type="project" value="InterPro"/>
</dbReference>
<dbReference type="InterPro" id="IPR015424">
    <property type="entry name" value="PyrdxlP-dep_Trfase"/>
</dbReference>
<evidence type="ECO:0000256" key="5">
    <source>
        <dbReference type="ARBA" id="ARBA00022898"/>
    </source>
</evidence>
<dbReference type="SUPFAM" id="SSF53383">
    <property type="entry name" value="PLP-dependent transferases"/>
    <property type="match status" value="1"/>
</dbReference>
<keyword evidence="10" id="KW-1185">Reference proteome</keyword>
<evidence type="ECO:0000256" key="7">
    <source>
        <dbReference type="RuleBase" id="RU000481"/>
    </source>
</evidence>
<dbReference type="InterPro" id="IPR004839">
    <property type="entry name" value="Aminotransferase_I/II_large"/>
</dbReference>
<dbReference type="GO" id="GO:0030170">
    <property type="term" value="F:pyridoxal phosphate binding"/>
    <property type="evidence" value="ECO:0007669"/>
    <property type="project" value="InterPro"/>
</dbReference>
<proteinExistence type="inferred from homology"/>
<dbReference type="Gene3D" id="3.90.1150.10">
    <property type="entry name" value="Aspartate Aminotransferase, domain 1"/>
    <property type="match status" value="1"/>
</dbReference>
<dbReference type="PANTHER" id="PTHR46383">
    <property type="entry name" value="ASPARTATE AMINOTRANSFERASE"/>
    <property type="match status" value="1"/>
</dbReference>
<dbReference type="Proteomes" id="UP000315252">
    <property type="component" value="Unassembled WGS sequence"/>
</dbReference>
<dbReference type="PANTHER" id="PTHR46383:SF2">
    <property type="entry name" value="AMINOTRANSFERASE"/>
    <property type="match status" value="1"/>
</dbReference>
<dbReference type="InterPro" id="IPR015421">
    <property type="entry name" value="PyrdxlP-dep_Trfase_major"/>
</dbReference>
<evidence type="ECO:0000313" key="9">
    <source>
        <dbReference type="EMBL" id="TQV79691.1"/>
    </source>
</evidence>
<dbReference type="GO" id="GO:0004069">
    <property type="term" value="F:L-aspartate:2-oxoglutarate aminotransferase activity"/>
    <property type="evidence" value="ECO:0007669"/>
    <property type="project" value="UniProtKB-EC"/>
</dbReference>
<evidence type="ECO:0000313" key="10">
    <source>
        <dbReference type="Proteomes" id="UP000315252"/>
    </source>
</evidence>
<dbReference type="Gene3D" id="3.40.640.10">
    <property type="entry name" value="Type I PLP-dependent aspartate aminotransferase-like (Major domain)"/>
    <property type="match status" value="1"/>
</dbReference>
<dbReference type="RefSeq" id="WP_142896871.1">
    <property type="nucleotide sequence ID" value="NZ_ML660055.1"/>
</dbReference>
<dbReference type="NCBIfam" id="NF004770">
    <property type="entry name" value="PRK06108.1"/>
    <property type="match status" value="1"/>
</dbReference>
<dbReference type="PROSITE" id="PS00105">
    <property type="entry name" value="AA_TRANSFER_CLASS_1"/>
    <property type="match status" value="1"/>
</dbReference>
<dbReference type="InterPro" id="IPR015422">
    <property type="entry name" value="PyrdxlP-dep_Trfase_small"/>
</dbReference>
<organism evidence="9 10">
    <name type="scientific">Denitrobaculum tricleocarpae</name>
    <dbReference type="NCBI Taxonomy" id="2591009"/>
    <lineage>
        <taxon>Bacteria</taxon>
        <taxon>Pseudomonadati</taxon>
        <taxon>Pseudomonadota</taxon>
        <taxon>Alphaproteobacteria</taxon>
        <taxon>Rhodospirillales</taxon>
        <taxon>Rhodospirillaceae</taxon>
        <taxon>Denitrobaculum</taxon>
    </lineage>
</organism>
<reference evidence="9 10" key="1">
    <citation type="submission" date="2019-06" db="EMBL/GenBank/DDBJ databases">
        <title>Whole genome sequence for Rhodospirillaceae sp. R148.</title>
        <authorList>
            <person name="Wang G."/>
        </authorList>
    </citation>
    <scope>NUCLEOTIDE SEQUENCE [LARGE SCALE GENOMIC DNA]</scope>
    <source>
        <strain evidence="9 10">R148</strain>
    </source>
</reference>
<dbReference type="InterPro" id="IPR004838">
    <property type="entry name" value="NHTrfase_class1_PyrdxlP-BS"/>
</dbReference>
<evidence type="ECO:0000256" key="4">
    <source>
        <dbReference type="ARBA" id="ARBA00022679"/>
    </source>
</evidence>
<keyword evidence="4 7" id="KW-0808">Transferase</keyword>
<dbReference type="CDD" id="cd00609">
    <property type="entry name" value="AAT_like"/>
    <property type="match status" value="1"/>
</dbReference>
<evidence type="ECO:0000256" key="1">
    <source>
        <dbReference type="ARBA" id="ARBA00001933"/>
    </source>
</evidence>